<dbReference type="RefSeq" id="WP_147683506.1">
    <property type="nucleotide sequence ID" value="NZ_VDUX01000001.1"/>
</dbReference>
<dbReference type="Pfam" id="PF00583">
    <property type="entry name" value="Acetyltransf_1"/>
    <property type="match status" value="1"/>
</dbReference>
<keyword evidence="2" id="KW-0012">Acyltransferase</keyword>
<dbReference type="InterPro" id="IPR050832">
    <property type="entry name" value="Bact_Acetyltransf"/>
</dbReference>
<dbReference type="PANTHER" id="PTHR43877:SF2">
    <property type="entry name" value="AMINOALKYLPHOSPHONATE N-ACETYLTRANSFERASE-RELATED"/>
    <property type="match status" value="1"/>
</dbReference>
<dbReference type="Gene3D" id="3.40.630.30">
    <property type="match status" value="1"/>
</dbReference>
<organism evidence="4 5">
    <name type="scientific">Aeromicrobium terrae</name>
    <dbReference type="NCBI Taxonomy" id="2498846"/>
    <lineage>
        <taxon>Bacteria</taxon>
        <taxon>Bacillati</taxon>
        <taxon>Actinomycetota</taxon>
        <taxon>Actinomycetes</taxon>
        <taxon>Propionibacteriales</taxon>
        <taxon>Nocardioidaceae</taxon>
        <taxon>Aeromicrobium</taxon>
    </lineage>
</organism>
<dbReference type="SUPFAM" id="SSF55729">
    <property type="entry name" value="Acyl-CoA N-acyltransferases (Nat)"/>
    <property type="match status" value="1"/>
</dbReference>
<accession>A0A5C8NQK1</accession>
<reference evidence="4 5" key="1">
    <citation type="submission" date="2019-06" db="EMBL/GenBank/DDBJ databases">
        <title>Aeromicrobium sp. nov., isolated from a maize field.</title>
        <authorList>
            <person name="Lin S.-Y."/>
            <person name="Tsai C.-F."/>
            <person name="Young C.-C."/>
        </authorList>
    </citation>
    <scope>NUCLEOTIDE SEQUENCE [LARGE SCALE GENOMIC DNA]</scope>
    <source>
        <strain evidence="4 5">CC-CFT486</strain>
    </source>
</reference>
<dbReference type="EMBL" id="VDUX01000001">
    <property type="protein sequence ID" value="TXL63155.1"/>
    <property type="molecule type" value="Genomic_DNA"/>
</dbReference>
<evidence type="ECO:0000313" key="4">
    <source>
        <dbReference type="EMBL" id="TXL63155.1"/>
    </source>
</evidence>
<dbReference type="Proteomes" id="UP000321571">
    <property type="component" value="Unassembled WGS sequence"/>
</dbReference>
<feature type="domain" description="N-acetyltransferase" evidence="3">
    <location>
        <begin position="14"/>
        <end position="165"/>
    </location>
</feature>
<proteinExistence type="predicted"/>
<dbReference type="GO" id="GO:0016747">
    <property type="term" value="F:acyltransferase activity, transferring groups other than amino-acyl groups"/>
    <property type="evidence" value="ECO:0007669"/>
    <property type="project" value="InterPro"/>
</dbReference>
<comment type="caution">
    <text evidence="4">The sequence shown here is derived from an EMBL/GenBank/DDBJ whole genome shotgun (WGS) entry which is preliminary data.</text>
</comment>
<dbReference type="OrthoDB" id="9799092at2"/>
<protein>
    <submittedName>
        <fullName evidence="4">GNAT family N-acetyltransferase</fullName>
    </submittedName>
</protein>
<evidence type="ECO:0000259" key="3">
    <source>
        <dbReference type="PROSITE" id="PS51186"/>
    </source>
</evidence>
<dbReference type="CDD" id="cd04301">
    <property type="entry name" value="NAT_SF"/>
    <property type="match status" value="1"/>
</dbReference>
<keyword evidence="5" id="KW-1185">Reference proteome</keyword>
<dbReference type="PROSITE" id="PS51186">
    <property type="entry name" value="GNAT"/>
    <property type="match status" value="1"/>
</dbReference>
<gene>
    <name evidence="4" type="ORF">FHP06_02720</name>
</gene>
<dbReference type="InterPro" id="IPR000182">
    <property type="entry name" value="GNAT_dom"/>
</dbReference>
<evidence type="ECO:0000256" key="1">
    <source>
        <dbReference type="ARBA" id="ARBA00022679"/>
    </source>
</evidence>
<name>A0A5C8NQK1_9ACTN</name>
<dbReference type="PANTHER" id="PTHR43877">
    <property type="entry name" value="AMINOALKYLPHOSPHONATE N-ACETYLTRANSFERASE-RELATED-RELATED"/>
    <property type="match status" value="1"/>
</dbReference>
<sequence length="165" mass="18331">MSAGDWSLEAGVTMKVREVGPDDWQVWRLLRQRSLTEDPQAFAASTEHWTGDLDTEERWRDRLVQPGACFVAEHGTAPVGMVAWRPRDDGGAELISMWVAPGVRGRGVGRALVGRVVAETAGRPLRLRVMDGNEDAIRLYQRCGFVLDACDADDEGCRVMLRQAH</sequence>
<keyword evidence="1 4" id="KW-0808">Transferase</keyword>
<dbReference type="InterPro" id="IPR016181">
    <property type="entry name" value="Acyl_CoA_acyltransferase"/>
</dbReference>
<evidence type="ECO:0000256" key="2">
    <source>
        <dbReference type="ARBA" id="ARBA00023315"/>
    </source>
</evidence>
<evidence type="ECO:0000313" key="5">
    <source>
        <dbReference type="Proteomes" id="UP000321571"/>
    </source>
</evidence>
<dbReference type="AlphaFoldDB" id="A0A5C8NQK1"/>